<dbReference type="SMART" id="SM00962">
    <property type="entry name" value="SRP54"/>
    <property type="match status" value="1"/>
</dbReference>
<dbReference type="InterPro" id="IPR036891">
    <property type="entry name" value="Signal_recog_part_SRP54_M_sf"/>
</dbReference>
<dbReference type="Proteomes" id="UP000006793">
    <property type="component" value="Chromosome"/>
</dbReference>
<keyword evidence="4 9" id="KW-0694">RNA-binding</keyword>
<dbReference type="Pfam" id="PF00448">
    <property type="entry name" value="SRP54"/>
    <property type="match status" value="1"/>
</dbReference>
<dbReference type="InterPro" id="IPR000897">
    <property type="entry name" value="SRP54_GTPase_dom"/>
</dbReference>
<dbReference type="InterPro" id="IPR004125">
    <property type="entry name" value="Signal_recog_particle_SRP54_M"/>
</dbReference>
<dbReference type="NCBIfam" id="TIGR00959">
    <property type="entry name" value="ffh"/>
    <property type="match status" value="1"/>
</dbReference>
<dbReference type="InterPro" id="IPR042101">
    <property type="entry name" value="SRP54_N_sf"/>
</dbReference>
<evidence type="ECO:0000256" key="7">
    <source>
        <dbReference type="ARBA" id="ARBA00023274"/>
    </source>
</evidence>
<dbReference type="SUPFAM" id="SSF52540">
    <property type="entry name" value="P-loop containing nucleoside triphosphate hydrolases"/>
    <property type="match status" value="1"/>
</dbReference>
<dbReference type="InterPro" id="IPR003593">
    <property type="entry name" value="AAA+_ATPase"/>
</dbReference>
<evidence type="ECO:0000256" key="1">
    <source>
        <dbReference type="ARBA" id="ARBA00005450"/>
    </source>
</evidence>
<name>F8A8M0_THEID</name>
<evidence type="ECO:0000256" key="6">
    <source>
        <dbReference type="ARBA" id="ARBA00023135"/>
    </source>
</evidence>
<evidence type="ECO:0000256" key="3">
    <source>
        <dbReference type="ARBA" id="ARBA00022801"/>
    </source>
</evidence>
<dbReference type="GO" id="GO:0003924">
    <property type="term" value="F:GTPase activity"/>
    <property type="evidence" value="ECO:0007669"/>
    <property type="project" value="UniProtKB-UniRule"/>
</dbReference>
<dbReference type="EMBL" id="CP002683">
    <property type="protein sequence ID" value="AEH45108.1"/>
    <property type="molecule type" value="Genomic_DNA"/>
</dbReference>
<dbReference type="STRING" id="667014.Thein_1240"/>
<dbReference type="SMART" id="SM00382">
    <property type="entry name" value="AAA"/>
    <property type="match status" value="1"/>
</dbReference>
<dbReference type="eggNOG" id="COG0541">
    <property type="taxonomic scope" value="Bacteria"/>
</dbReference>
<comment type="caution">
    <text evidence="9">Lacks conserved residue(s) required for the propagation of feature annotation.</text>
</comment>
<evidence type="ECO:0000313" key="11">
    <source>
        <dbReference type="EMBL" id="AEH45108.1"/>
    </source>
</evidence>
<keyword evidence="5 9" id="KW-0342">GTP-binding</keyword>
<dbReference type="PaxDb" id="667014-Thein_1240"/>
<dbReference type="PATRIC" id="fig|667014.3.peg.1277"/>
<keyword evidence="6 9" id="KW-0733">Signal recognition particle</keyword>
<comment type="domain">
    <text evidence="9">Composed of three domains: the N-terminal N domain, which is responsible for interactions with the ribosome, the central G domain, which binds GTP, and the C-terminal M domain, which binds the RNA and the signal sequence of the RNC.</text>
</comment>
<evidence type="ECO:0000256" key="8">
    <source>
        <dbReference type="ARBA" id="ARBA00048027"/>
    </source>
</evidence>
<dbReference type="InterPro" id="IPR013822">
    <property type="entry name" value="Signal_recog_particl_SRP54_hlx"/>
</dbReference>
<dbReference type="AlphaFoldDB" id="F8A8M0"/>
<comment type="similarity">
    <text evidence="1 9">Belongs to the GTP-binding SRP family. SRP54 subfamily.</text>
</comment>
<evidence type="ECO:0000256" key="9">
    <source>
        <dbReference type="HAMAP-Rule" id="MF_00306"/>
    </source>
</evidence>
<dbReference type="EC" id="3.6.5.4" evidence="9"/>
<gene>
    <name evidence="9" type="primary">ffh</name>
    <name evidence="11" type="ordered locus">Thein_1240</name>
</gene>
<evidence type="ECO:0000256" key="4">
    <source>
        <dbReference type="ARBA" id="ARBA00022884"/>
    </source>
</evidence>
<keyword evidence="7 9" id="KW-0687">Ribonucleoprotein</keyword>
<dbReference type="GO" id="GO:0006614">
    <property type="term" value="P:SRP-dependent cotranslational protein targeting to membrane"/>
    <property type="evidence" value="ECO:0007669"/>
    <property type="project" value="InterPro"/>
</dbReference>
<dbReference type="Gene3D" id="1.20.120.140">
    <property type="entry name" value="Signal recognition particle SRP54, nucleotide-binding domain"/>
    <property type="match status" value="1"/>
</dbReference>
<dbReference type="GO" id="GO:0048500">
    <property type="term" value="C:signal recognition particle"/>
    <property type="evidence" value="ECO:0007669"/>
    <property type="project" value="UniProtKB-UniRule"/>
</dbReference>
<dbReference type="InterPro" id="IPR022941">
    <property type="entry name" value="SRP54"/>
</dbReference>
<protein>
    <recommendedName>
        <fullName evidence="9">Signal recognition particle protein</fullName>
        <ecNumber evidence="9">3.6.5.4</ecNumber>
    </recommendedName>
    <alternativeName>
        <fullName evidence="9">Fifty-four homolog</fullName>
    </alternativeName>
</protein>
<dbReference type="SUPFAM" id="SSF47446">
    <property type="entry name" value="Signal peptide-binding domain"/>
    <property type="match status" value="1"/>
</dbReference>
<sequence length="442" mass="48934">MFENLSDRLESTFKKLRGRGKLTPSDVEKGLREVRLALLEADVNFRVVKDFINRVKERALGAEVLESLTPAQQLIKIVHEELVHTLGDSAVPLNLSGPKPIPILLVGLQGSGKTTTAAKLAKFLKKKNLKPFLVPADVYRPAAIDQLKTLAKQVGVACFDSQPDQKPVDIVKQAMAEAKAKGYDVVIIDTAGRLHIDDEMMAEVEEIKQAVEPRDVLLVADAMTGQDAVNIAKNFHEKVGLTGVVLTKVEGDARGGAALSIRAVTGCPIKFLGVGEKLDALEVFHPDRMASRILGMGDVLSLIEKAQEAFDLKKAQELQKKLKKDAFTLEDLRDQIRQMKRLGSLESIIKLIPGIGSKLKDMPFDEKELVRMEAILNSMTPQERRNPKILNASRKRRIAKGSGTTVQDVNRLLKSYEEMRKLFKHMRKKGGLQALARNLFGM</sequence>
<dbReference type="PROSITE" id="PS00300">
    <property type="entry name" value="SRP54"/>
    <property type="match status" value="1"/>
</dbReference>
<comment type="function">
    <text evidence="9">Involved in targeting and insertion of nascent membrane proteins into the cytoplasmic membrane. Binds to the hydrophobic signal sequence of the ribosome-nascent chain (RNC) as it emerges from the ribosomes. The SRP-RNC complex is then targeted to the cytoplasmic membrane where it interacts with the SRP receptor FtsY.</text>
</comment>
<feature type="binding site" evidence="9">
    <location>
        <begin position="189"/>
        <end position="193"/>
    </location>
    <ligand>
        <name>GTP</name>
        <dbReference type="ChEBI" id="CHEBI:37565"/>
    </ligand>
</feature>
<dbReference type="OrthoDB" id="9804720at2"/>
<dbReference type="Pfam" id="PF02978">
    <property type="entry name" value="SRP_SPB"/>
    <property type="match status" value="1"/>
</dbReference>
<proteinExistence type="inferred from homology"/>
<keyword evidence="12" id="KW-1185">Reference proteome</keyword>
<dbReference type="InterPro" id="IPR027417">
    <property type="entry name" value="P-loop_NTPase"/>
</dbReference>
<dbReference type="HAMAP" id="MF_00306">
    <property type="entry name" value="SRP54"/>
    <property type="match status" value="1"/>
</dbReference>
<dbReference type="FunFam" id="3.40.50.300:FF:000022">
    <property type="entry name" value="Signal recognition particle 54 kDa subunit"/>
    <property type="match status" value="1"/>
</dbReference>
<reference evidence="12" key="1">
    <citation type="submission" date="2011-04" db="EMBL/GenBank/DDBJ databases">
        <title>The complete genome of Thermodesulfatator indicus DSM 15286.</title>
        <authorList>
            <person name="Lucas S."/>
            <person name="Copeland A."/>
            <person name="Lapidus A."/>
            <person name="Bruce D."/>
            <person name="Goodwin L."/>
            <person name="Pitluck S."/>
            <person name="Peters L."/>
            <person name="Kyrpides N."/>
            <person name="Mavromatis K."/>
            <person name="Pagani I."/>
            <person name="Ivanova N."/>
            <person name="Saunders L."/>
            <person name="Detter J.C."/>
            <person name="Tapia R."/>
            <person name="Han C."/>
            <person name="Land M."/>
            <person name="Hauser L."/>
            <person name="Markowitz V."/>
            <person name="Cheng J.-F."/>
            <person name="Hugenholtz P."/>
            <person name="Woyke T."/>
            <person name="Wu D."/>
            <person name="Spring S."/>
            <person name="Schroeder M."/>
            <person name="Brambilla E."/>
            <person name="Klenk H.-P."/>
            <person name="Eisen J.A."/>
        </authorList>
    </citation>
    <scope>NUCLEOTIDE SEQUENCE [LARGE SCALE GENOMIC DNA]</scope>
    <source>
        <strain evidence="12">DSM 15286 / JCM 11887 / CIR29812</strain>
    </source>
</reference>
<evidence type="ECO:0000256" key="2">
    <source>
        <dbReference type="ARBA" id="ARBA00022741"/>
    </source>
</evidence>
<reference evidence="11 12" key="2">
    <citation type="journal article" date="2012" name="Stand. Genomic Sci.">
        <title>Complete genome sequence of the thermophilic sulfate-reducing ocean bacterium Thermodesulfatator indicus type strain (CIR29812(T)).</title>
        <authorList>
            <person name="Anderson I."/>
            <person name="Saunders E."/>
            <person name="Lapidus A."/>
            <person name="Nolan M."/>
            <person name="Lucas S."/>
            <person name="Tice H."/>
            <person name="Del Rio T.G."/>
            <person name="Cheng J.F."/>
            <person name="Han C."/>
            <person name="Tapia R."/>
            <person name="Goodwin L.A."/>
            <person name="Pitluck S."/>
            <person name="Liolios K."/>
            <person name="Mavromatis K."/>
            <person name="Pagani I."/>
            <person name="Ivanova N."/>
            <person name="Mikhailova N."/>
            <person name="Pati A."/>
            <person name="Chen A."/>
            <person name="Palaniappan K."/>
            <person name="Land M."/>
            <person name="Hauser L."/>
            <person name="Jeffries C.D."/>
            <person name="Chang Y.J."/>
            <person name="Brambilla E.M."/>
            <person name="Rohde M."/>
            <person name="Spring S."/>
            <person name="Goker M."/>
            <person name="Detter J.C."/>
            <person name="Woyke T."/>
            <person name="Bristow J."/>
            <person name="Eisen J.A."/>
            <person name="Markowitz V."/>
            <person name="Hugenholtz P."/>
            <person name="Kyrpides N.C."/>
            <person name="Klenk H.P."/>
        </authorList>
    </citation>
    <scope>NUCLEOTIDE SEQUENCE [LARGE SCALE GENOMIC DNA]</scope>
    <source>
        <strain evidence="12">DSM 15286 / JCM 11887 / CIR29812</strain>
    </source>
</reference>
<dbReference type="FunCoup" id="F8A8M0">
    <property type="interactions" value="439"/>
</dbReference>
<feature type="binding site" evidence="9">
    <location>
        <begin position="107"/>
        <end position="114"/>
    </location>
    <ligand>
        <name>GTP</name>
        <dbReference type="ChEBI" id="CHEBI:37565"/>
    </ligand>
</feature>
<keyword evidence="2 9" id="KW-0547">Nucleotide-binding</keyword>
<dbReference type="HOGENOM" id="CLU_009301_6_0_0"/>
<dbReference type="PANTHER" id="PTHR11564:SF5">
    <property type="entry name" value="SIGNAL RECOGNITION PARTICLE SUBUNIT SRP54"/>
    <property type="match status" value="1"/>
</dbReference>
<evidence type="ECO:0000259" key="10">
    <source>
        <dbReference type="PROSITE" id="PS00300"/>
    </source>
</evidence>
<dbReference type="Gene3D" id="1.10.260.30">
    <property type="entry name" value="Signal recognition particle, SRP54 subunit, M-domain"/>
    <property type="match status" value="1"/>
</dbReference>
<dbReference type="SMART" id="SM00963">
    <property type="entry name" value="SRP54_N"/>
    <property type="match status" value="1"/>
</dbReference>
<dbReference type="PANTHER" id="PTHR11564">
    <property type="entry name" value="SIGNAL RECOGNITION PARTICLE 54K PROTEIN SRP54"/>
    <property type="match status" value="1"/>
</dbReference>
<dbReference type="CDD" id="cd18539">
    <property type="entry name" value="SRP_G"/>
    <property type="match status" value="1"/>
</dbReference>
<dbReference type="InterPro" id="IPR004780">
    <property type="entry name" value="SRP"/>
</dbReference>
<dbReference type="GO" id="GO:0005525">
    <property type="term" value="F:GTP binding"/>
    <property type="evidence" value="ECO:0007669"/>
    <property type="project" value="UniProtKB-UniRule"/>
</dbReference>
<comment type="subunit">
    <text evidence="9">Part of the signal recognition particle protein translocation system, which is composed of SRP and FtsY.</text>
</comment>
<feature type="domain" description="SRP54-type proteins GTP-binding" evidence="10">
    <location>
        <begin position="268"/>
        <end position="281"/>
    </location>
</feature>
<dbReference type="KEGG" id="tid:Thein_1240"/>
<accession>F8A8M0</accession>
<evidence type="ECO:0000256" key="5">
    <source>
        <dbReference type="ARBA" id="ARBA00023134"/>
    </source>
</evidence>
<dbReference type="Gene3D" id="3.40.50.300">
    <property type="entry name" value="P-loop containing nucleotide triphosphate hydrolases"/>
    <property type="match status" value="1"/>
</dbReference>
<comment type="catalytic activity">
    <reaction evidence="8 9">
        <text>GTP + H2O = GDP + phosphate + H(+)</text>
        <dbReference type="Rhea" id="RHEA:19669"/>
        <dbReference type="ChEBI" id="CHEBI:15377"/>
        <dbReference type="ChEBI" id="CHEBI:15378"/>
        <dbReference type="ChEBI" id="CHEBI:37565"/>
        <dbReference type="ChEBI" id="CHEBI:43474"/>
        <dbReference type="ChEBI" id="CHEBI:58189"/>
        <dbReference type="EC" id="3.6.5.4"/>
    </reaction>
</comment>
<dbReference type="InParanoid" id="F8A8M0"/>
<keyword evidence="9" id="KW-0963">Cytoplasm</keyword>
<comment type="subcellular location">
    <subcellularLocation>
        <location evidence="9">Cytoplasm</location>
    </subcellularLocation>
    <text evidence="9">The SRP-RNC complex is targeted to the cytoplasmic membrane.</text>
</comment>
<keyword evidence="3 9" id="KW-0378">Hydrolase</keyword>
<dbReference type="GO" id="GO:0008312">
    <property type="term" value="F:7S RNA binding"/>
    <property type="evidence" value="ECO:0007669"/>
    <property type="project" value="InterPro"/>
</dbReference>
<dbReference type="RefSeq" id="WP_013907850.1">
    <property type="nucleotide sequence ID" value="NC_015681.1"/>
</dbReference>
<organism evidence="11 12">
    <name type="scientific">Thermodesulfatator indicus (strain DSM 15286 / JCM 11887 / CIR29812)</name>
    <dbReference type="NCBI Taxonomy" id="667014"/>
    <lineage>
        <taxon>Bacteria</taxon>
        <taxon>Pseudomonadati</taxon>
        <taxon>Thermodesulfobacteriota</taxon>
        <taxon>Thermodesulfobacteria</taxon>
        <taxon>Thermodesulfobacteriales</taxon>
        <taxon>Thermodesulfatatoraceae</taxon>
        <taxon>Thermodesulfatator</taxon>
    </lineage>
</organism>
<evidence type="ECO:0000313" key="12">
    <source>
        <dbReference type="Proteomes" id="UP000006793"/>
    </source>
</evidence>
<dbReference type="Pfam" id="PF02881">
    <property type="entry name" value="SRP54_N"/>
    <property type="match status" value="1"/>
</dbReference>